<reference evidence="3 4" key="1">
    <citation type="journal article" date="2019" name="Int. J. Syst. Evol. Microbiol.">
        <title>The Global Catalogue of Microorganisms (GCM) 10K type strain sequencing project: providing services to taxonomists for standard genome sequencing and annotation.</title>
        <authorList>
            <consortium name="The Broad Institute Genomics Platform"/>
            <consortium name="The Broad Institute Genome Sequencing Center for Infectious Disease"/>
            <person name="Wu L."/>
            <person name="Ma J."/>
        </authorList>
    </citation>
    <scope>NUCLEOTIDE SEQUENCE [LARGE SCALE GENOMIC DNA]</scope>
    <source>
        <strain evidence="3 4">JCM 10671</strain>
    </source>
</reference>
<comment type="caution">
    <text evidence="3">The sequence shown here is derived from an EMBL/GenBank/DDBJ whole genome shotgun (WGS) entry which is preliminary data.</text>
</comment>
<evidence type="ECO:0000313" key="4">
    <source>
        <dbReference type="Proteomes" id="UP001500957"/>
    </source>
</evidence>
<keyword evidence="4" id="KW-1185">Reference proteome</keyword>
<name>A0ABN1H8W0_9ACTN</name>
<feature type="transmembrane region" description="Helical" evidence="2">
    <location>
        <begin position="83"/>
        <end position="101"/>
    </location>
</feature>
<gene>
    <name evidence="3" type="ORF">GCM10009547_39790</name>
</gene>
<protein>
    <recommendedName>
        <fullName evidence="5">SPW repeat-containing protein</fullName>
    </recommendedName>
</protein>
<evidence type="ECO:0000256" key="2">
    <source>
        <dbReference type="SAM" id="Phobius"/>
    </source>
</evidence>
<accession>A0ABN1H8W0</accession>
<proteinExistence type="predicted"/>
<keyword evidence="2" id="KW-1133">Transmembrane helix</keyword>
<sequence length="176" mass="18823">MREGMNPKTMLALLWLAAASVGLLVAAVPLIDDTPNAYLLGTLLIAASLPFGLIRPSVPILWAVVLAWPTVVIRLSQEDGWSAVLLLGYTIVGVYLGDWIGSWWAEKHPKPIVVDSGPAQTGPAAADGTALEEDNLPPPMPGRWTRASRRAEEEARHDTGSHEPPTPPSSITGLRP</sequence>
<dbReference type="Proteomes" id="UP001500957">
    <property type="component" value="Unassembled WGS sequence"/>
</dbReference>
<keyword evidence="2" id="KW-0812">Transmembrane</keyword>
<evidence type="ECO:0008006" key="5">
    <source>
        <dbReference type="Google" id="ProtNLM"/>
    </source>
</evidence>
<keyword evidence="2" id="KW-0472">Membrane</keyword>
<evidence type="ECO:0000313" key="3">
    <source>
        <dbReference type="EMBL" id="GAA0632030.1"/>
    </source>
</evidence>
<feature type="region of interest" description="Disordered" evidence="1">
    <location>
        <begin position="114"/>
        <end position="176"/>
    </location>
</feature>
<evidence type="ECO:0000256" key="1">
    <source>
        <dbReference type="SAM" id="MobiDB-lite"/>
    </source>
</evidence>
<dbReference type="EMBL" id="BAAAHE010000044">
    <property type="protein sequence ID" value="GAA0632030.1"/>
    <property type="molecule type" value="Genomic_DNA"/>
</dbReference>
<dbReference type="RefSeq" id="WP_344608028.1">
    <property type="nucleotide sequence ID" value="NZ_BAAAHE010000044.1"/>
</dbReference>
<feature type="transmembrane region" description="Helical" evidence="2">
    <location>
        <begin position="60"/>
        <end position="77"/>
    </location>
</feature>
<organism evidence="3 4">
    <name type="scientific">Sporichthya brevicatena</name>
    <dbReference type="NCBI Taxonomy" id="171442"/>
    <lineage>
        <taxon>Bacteria</taxon>
        <taxon>Bacillati</taxon>
        <taxon>Actinomycetota</taxon>
        <taxon>Actinomycetes</taxon>
        <taxon>Sporichthyales</taxon>
        <taxon>Sporichthyaceae</taxon>
        <taxon>Sporichthya</taxon>
    </lineage>
</organism>
<feature type="compositionally biased region" description="Basic and acidic residues" evidence="1">
    <location>
        <begin position="149"/>
        <end position="161"/>
    </location>
</feature>